<dbReference type="SUPFAM" id="SSF54909">
    <property type="entry name" value="Dimeric alpha+beta barrel"/>
    <property type="match status" value="1"/>
</dbReference>
<dbReference type="AlphaFoldDB" id="A0A2T4BCS1"/>
<evidence type="ECO:0000313" key="2">
    <source>
        <dbReference type="Proteomes" id="UP000241546"/>
    </source>
</evidence>
<accession>A0A2T4BCS1</accession>
<organism evidence="1 2">
    <name type="scientific">Trichoderma citrinoviride</name>
    <dbReference type="NCBI Taxonomy" id="58853"/>
    <lineage>
        <taxon>Eukaryota</taxon>
        <taxon>Fungi</taxon>
        <taxon>Dikarya</taxon>
        <taxon>Ascomycota</taxon>
        <taxon>Pezizomycotina</taxon>
        <taxon>Sordariomycetes</taxon>
        <taxon>Hypocreomycetidae</taxon>
        <taxon>Hypocreales</taxon>
        <taxon>Hypocreaceae</taxon>
        <taxon>Trichoderma</taxon>
    </lineage>
</organism>
<dbReference type="RefSeq" id="XP_024750447.1">
    <property type="nucleotide sequence ID" value="XM_024894164.1"/>
</dbReference>
<reference evidence="2" key="1">
    <citation type="submission" date="2016-07" db="EMBL/GenBank/DDBJ databases">
        <title>Multiple horizontal gene transfer events from other fungi enriched the ability of initially mycotrophic Trichoderma (Ascomycota) to feed on dead plant biomass.</title>
        <authorList>
            <consortium name="DOE Joint Genome Institute"/>
            <person name="Atanasova L."/>
            <person name="Chenthamara K."/>
            <person name="Zhang J."/>
            <person name="Grujic M."/>
            <person name="Henrissat B."/>
            <person name="Kuo A."/>
            <person name="Aerts A."/>
            <person name="Salamov A."/>
            <person name="Lipzen A."/>
            <person name="Labutti K."/>
            <person name="Barry K."/>
            <person name="Miao Y."/>
            <person name="Rahimi M.J."/>
            <person name="Shen Q."/>
            <person name="Grigoriev I.V."/>
            <person name="Kubicek C.P."/>
            <person name="Druzhinina I.S."/>
        </authorList>
    </citation>
    <scope>NUCLEOTIDE SEQUENCE [LARGE SCALE GENOMIC DNA]</scope>
    <source>
        <strain evidence="2">TUCIM 6016</strain>
    </source>
</reference>
<protein>
    <recommendedName>
        <fullName evidence="3">ABM domain-containing protein</fullName>
    </recommendedName>
</protein>
<dbReference type="OrthoDB" id="3830579at2759"/>
<dbReference type="Proteomes" id="UP000241546">
    <property type="component" value="Unassembled WGS sequence"/>
</dbReference>
<name>A0A2T4BCS1_9HYPO</name>
<dbReference type="InterPro" id="IPR011008">
    <property type="entry name" value="Dimeric_a/b-barrel"/>
</dbReference>
<dbReference type="GeneID" id="36602282"/>
<proteinExistence type="predicted"/>
<evidence type="ECO:0008006" key="3">
    <source>
        <dbReference type="Google" id="ProtNLM"/>
    </source>
</evidence>
<keyword evidence="2" id="KW-1185">Reference proteome</keyword>
<gene>
    <name evidence="1" type="ORF">BBK36DRAFT_1159067</name>
</gene>
<dbReference type="Gene3D" id="3.30.70.100">
    <property type="match status" value="1"/>
</dbReference>
<sequence length="214" mass="23062">MSELIEISTFTIKNNPPAPPPLVLSALKTLAVAPDIVAVYFGAHVESPTTYTSVARWSSKAARDAFVHNPSFEDWRTSFTKDIDTLLVLASKGSDGDSGGDPAVPLEAPCTEIFTSFGAEDDYLENRLKPFAKAIASADPPGLVGAGFADEFAPVRHVGVDEPKAKISVLLQGWNSKADHEAQKGDGKVIDKHIHLVRSGRKSVSLFHVHFEKL</sequence>
<dbReference type="EMBL" id="KZ680212">
    <property type="protein sequence ID" value="PTB67127.1"/>
    <property type="molecule type" value="Genomic_DNA"/>
</dbReference>
<evidence type="ECO:0000313" key="1">
    <source>
        <dbReference type="EMBL" id="PTB67127.1"/>
    </source>
</evidence>